<feature type="region of interest" description="Disordered" evidence="4">
    <location>
        <begin position="863"/>
        <end position="911"/>
    </location>
</feature>
<reference evidence="5" key="2">
    <citation type="submission" date="2025-09" db="UniProtKB">
        <authorList>
            <consortium name="Ensembl"/>
        </authorList>
    </citation>
    <scope>IDENTIFICATION</scope>
</reference>
<dbReference type="PANTHER" id="PTHR17614">
    <property type="entry name" value="ZINC FINGER-CONTAINING"/>
    <property type="match status" value="1"/>
</dbReference>
<evidence type="ECO:0000313" key="5">
    <source>
        <dbReference type="Ensembl" id="ENSOMEP00000031221.1"/>
    </source>
</evidence>
<keyword evidence="3" id="KW-0862">Zinc</keyword>
<feature type="compositionally biased region" description="Basic and acidic residues" evidence="4">
    <location>
        <begin position="497"/>
        <end position="506"/>
    </location>
</feature>
<dbReference type="STRING" id="30732.ENSOMEP00000031221"/>
<feature type="compositionally biased region" description="Basic and acidic residues" evidence="4">
    <location>
        <begin position="470"/>
        <end position="490"/>
    </location>
</feature>
<dbReference type="GO" id="GO:0005634">
    <property type="term" value="C:nucleus"/>
    <property type="evidence" value="ECO:0007669"/>
    <property type="project" value="TreeGrafter"/>
</dbReference>
<feature type="region of interest" description="Disordered" evidence="4">
    <location>
        <begin position="367"/>
        <end position="404"/>
    </location>
</feature>
<dbReference type="Ensembl" id="ENSOMET00000033557.1">
    <property type="protein sequence ID" value="ENSOMEP00000031221.1"/>
    <property type="gene ID" value="ENSOMEG00000015952.1"/>
</dbReference>
<dbReference type="PANTHER" id="PTHR17614:SF13">
    <property type="entry name" value="ZINC FINGER PROTEIN 804A"/>
    <property type="match status" value="1"/>
</dbReference>
<keyword evidence="2" id="KW-0863">Zinc-finger</keyword>
<keyword evidence="6" id="KW-1185">Reference proteome</keyword>
<accession>A0A3B3DMR1</accession>
<feature type="compositionally biased region" description="Basic residues" evidence="4">
    <location>
        <begin position="875"/>
        <end position="887"/>
    </location>
</feature>
<proteinExistence type="predicted"/>
<name>A0A3B3DMR1_ORYME</name>
<feature type="compositionally biased region" description="Gly residues" evidence="4">
    <location>
        <begin position="458"/>
        <end position="467"/>
    </location>
</feature>
<feature type="region of interest" description="Disordered" evidence="4">
    <location>
        <begin position="454"/>
        <end position="520"/>
    </location>
</feature>
<evidence type="ECO:0000256" key="4">
    <source>
        <dbReference type="SAM" id="MobiDB-lite"/>
    </source>
</evidence>
<evidence type="ECO:0000313" key="6">
    <source>
        <dbReference type="Proteomes" id="UP000261560"/>
    </source>
</evidence>
<dbReference type="GO" id="GO:0008270">
    <property type="term" value="F:zinc ion binding"/>
    <property type="evidence" value="ECO:0007669"/>
    <property type="project" value="UniProtKB-KW"/>
</dbReference>
<organism evidence="5 6">
    <name type="scientific">Oryzias melastigma</name>
    <name type="common">Marine medaka</name>
    <dbReference type="NCBI Taxonomy" id="30732"/>
    <lineage>
        <taxon>Eukaryota</taxon>
        <taxon>Metazoa</taxon>
        <taxon>Chordata</taxon>
        <taxon>Craniata</taxon>
        <taxon>Vertebrata</taxon>
        <taxon>Euteleostomi</taxon>
        <taxon>Actinopterygii</taxon>
        <taxon>Neopterygii</taxon>
        <taxon>Teleostei</taxon>
        <taxon>Neoteleostei</taxon>
        <taxon>Acanthomorphata</taxon>
        <taxon>Ovalentaria</taxon>
        <taxon>Atherinomorphae</taxon>
        <taxon>Beloniformes</taxon>
        <taxon>Adrianichthyidae</taxon>
        <taxon>Oryziinae</taxon>
        <taxon>Oryzias</taxon>
    </lineage>
</organism>
<dbReference type="GeneTree" id="ENSGT00940000159523"/>
<dbReference type="PaxDb" id="30732-ENSOMEP00000031221"/>
<evidence type="ECO:0000256" key="1">
    <source>
        <dbReference type="ARBA" id="ARBA00022723"/>
    </source>
</evidence>
<evidence type="ECO:0000256" key="3">
    <source>
        <dbReference type="ARBA" id="ARBA00022833"/>
    </source>
</evidence>
<feature type="compositionally biased region" description="Basic residues" evidence="4">
    <location>
        <begin position="544"/>
        <end position="573"/>
    </location>
</feature>
<feature type="region of interest" description="Disordered" evidence="4">
    <location>
        <begin position="724"/>
        <end position="750"/>
    </location>
</feature>
<dbReference type="AlphaFoldDB" id="A0A3B3DMR1"/>
<feature type="compositionally biased region" description="Basic and acidic residues" evidence="4">
    <location>
        <begin position="729"/>
        <end position="749"/>
    </location>
</feature>
<protein>
    <recommendedName>
        <fullName evidence="7">Zinc finger protein 804A</fullName>
    </recommendedName>
</protein>
<sequence length="1196" mass="131169">MRQQQFDNHINSYDHHHKQRLKELKQREFYRALACRRQRRRRGKREEITLKKAHHYDETRTGNCAPGSGPMFRSTTVAVDPTDQSRPDFQQNWANSSPSSASLGTKPQSPFLTLDLALETRLLHPGWTYQQTKADNKNGDSGIVYCGQHPADRDMGSGHTGTSPCASTATASHSLFNQTVMTSNCRKPPDTSSVDTTISSRMLLPGASRLRPVSFSLPKRSTVLLHQAAAIFMQPGLVSNLSGKPGPATTAKGPSSLGGGGTDVGLKCLVATKTAGVNHFNAEYCQSEDSKAQSGPARASIAVGQSHVTCLEDTLHGTGAHLSLFEGGGTDADGSPLKRGTQVSDGGRSHSALGVSLDCQIGAKPKPLRSDVNPQTSHSGVLPHPADAQRTCYSASAPPTRSKEPFCPVLSRDCSRVFLWPTEMINYTKNSPPISYSVNPLLYDFRAHSKAKYDRAGKGAGAQGGGQRMKPSDCQRRRGDEDGGGEGKMDEGEEEGRESGSPEDRCGATTSTLEGSGCPHQCPMKCVPIAPECLTVTTSGHQKSQWRRRGKKKRDGGKRGMRRRGRRKSRRTGSRTGSERGRRSVGADEMFEVKRDEGVRRKSPPTEERREKEHSNLSENLLVGRKEKNMRGVEERIKGDQTDREGPGWNDKKKGELLSNLAVSGCNRWNQLCLQVEMDQAQQSASGWGQGLRKLLCGGTECSSVISPVHKPVVQMPCCPAITSGPSEKAAENGERNAKADKEDEEQRNLRKTQIRAVRDTQEQVCKPLISCVTFTRQDSAHRREMNFLPERYRAAECDPAITPVPSSLTETDCNQRQTITAGHGAPSCRFAQQKETEPRIRAADIILPSEEASETCHRVAATKRVGAQQESATPRKKRRRGRRQTRRAAVPEQAAGFISDLSEPESSPDHVQTPGLNIFYTNDSASAGLEGGNCSCNSLIEQSQGGGTTEPNDGCHKLLTPVSNAVHWSTAAASNRGKDFTDSTDGQPVNLTNTLSDFTSGGVSQDARYVWSNDHGTKAEPVEKSVERWGDKEEDRRRVKGRQEERFRETKKEKIERERKKEVEFEHLFTEKTSSFPHHLPQQCIPLNAPLLFQTPFSSPSSFSFHHTIIQHNFSLLPPPSPLPALSYPHILPSFSPLTLDPPPAAPPPPSSVFTSLPFPLLDHPAPYPFMQAFHPVSGHPPSPYPPLLPLRVLF</sequence>
<keyword evidence="1" id="KW-0479">Metal-binding</keyword>
<dbReference type="Proteomes" id="UP000261560">
    <property type="component" value="Unplaced"/>
</dbReference>
<reference evidence="5" key="1">
    <citation type="submission" date="2025-08" db="UniProtKB">
        <authorList>
            <consortium name="Ensembl"/>
        </authorList>
    </citation>
    <scope>IDENTIFICATION</scope>
</reference>
<feature type="compositionally biased region" description="Basic and acidic residues" evidence="4">
    <location>
        <begin position="577"/>
        <end position="616"/>
    </location>
</feature>
<feature type="region of interest" description="Disordered" evidence="4">
    <location>
        <begin position="80"/>
        <end position="106"/>
    </location>
</feature>
<evidence type="ECO:0000256" key="2">
    <source>
        <dbReference type="ARBA" id="ARBA00022771"/>
    </source>
</evidence>
<feature type="region of interest" description="Disordered" evidence="4">
    <location>
        <begin position="538"/>
        <end position="616"/>
    </location>
</feature>
<evidence type="ECO:0008006" key="7">
    <source>
        <dbReference type="Google" id="ProtNLM"/>
    </source>
</evidence>
<dbReference type="OMA" id="SFHHTII"/>
<dbReference type="InterPro" id="IPR052445">
    <property type="entry name" value="ZnF-G_patch_domain"/>
</dbReference>